<dbReference type="GeneID" id="93484876"/>
<dbReference type="Pfam" id="PF11306">
    <property type="entry name" value="DUF3108"/>
    <property type="match status" value="1"/>
</dbReference>
<evidence type="ECO:0000313" key="3">
    <source>
        <dbReference type="Proteomes" id="UP000032046"/>
    </source>
</evidence>
<dbReference type="OrthoDB" id="9808473at2"/>
<dbReference type="RefSeq" id="WP_042520302.1">
    <property type="nucleotide sequence ID" value="NZ_DBEXRU010000088.1"/>
</dbReference>
<gene>
    <name evidence="2" type="ORF">ST44_13050</name>
</gene>
<comment type="caution">
    <text evidence="2">The sequence shown here is derived from an EMBL/GenBank/DDBJ whole genome shotgun (WGS) entry which is preliminary data.</text>
</comment>
<evidence type="ECO:0008006" key="4">
    <source>
        <dbReference type="Google" id="ProtNLM"/>
    </source>
</evidence>
<proteinExistence type="predicted"/>
<accession>A0A0D0HA32</accession>
<keyword evidence="1" id="KW-0732">Signal</keyword>
<dbReference type="EMBL" id="JXQK01000091">
    <property type="protein sequence ID" value="KIP59681.1"/>
    <property type="molecule type" value="Genomic_DNA"/>
</dbReference>
<name>A0A0D0HA32_9BACT</name>
<dbReference type="AlphaFoldDB" id="A0A0D0HA32"/>
<evidence type="ECO:0000313" key="2">
    <source>
        <dbReference type="EMBL" id="KIP59681.1"/>
    </source>
</evidence>
<reference evidence="2 3" key="1">
    <citation type="submission" date="2015-01" db="EMBL/GenBank/DDBJ databases">
        <title>Comparative genomics of non-oral Prevotella species.</title>
        <authorList>
            <person name="Accetto T."/>
            <person name="Nograsek B."/>
            <person name="Avgustin G."/>
        </authorList>
    </citation>
    <scope>NUCLEOTIDE SEQUENCE [LARGE SCALE GENOMIC DNA]</scope>
    <source>
        <strain evidence="2 3">P5-119</strain>
    </source>
</reference>
<protein>
    <recommendedName>
        <fullName evidence="4">DUF3108 domain-containing protein</fullName>
    </recommendedName>
</protein>
<dbReference type="PROSITE" id="PS51257">
    <property type="entry name" value="PROKAR_LIPOPROTEIN"/>
    <property type="match status" value="1"/>
</dbReference>
<feature type="chain" id="PRO_5002223231" description="DUF3108 domain-containing protein" evidence="1">
    <location>
        <begin position="24"/>
        <end position="271"/>
    </location>
</feature>
<keyword evidence="3" id="KW-1185">Reference proteome</keyword>
<sequence>MKRFRRIMIVVAMVMASCTMASAQCSFRNTAFKSGEFLSYNLYYNWKFVWVKAGTASMYTVESTYKGKSAYRSSLTTRGNNKVDNMFVLRDTLLCYSSKELEPLYFRKGAREGKRYTVDEVFYSYPGGKPHLRCHRQRNDGSHLWKNLTPGNCVFDMMNIFMRARSFSSANWKKGHVVDFPIADGKGTTPARLRFNGTTKVKADNGKKYRCVELSYLEYEDRKWKEIVRFYVTDDQNHVPIRLDMFLKFGSAKAFLTSMKGVRNPISSLVK</sequence>
<feature type="signal peptide" evidence="1">
    <location>
        <begin position="1"/>
        <end position="23"/>
    </location>
</feature>
<dbReference type="STRING" id="1602171.ST44_13050"/>
<evidence type="ECO:0000256" key="1">
    <source>
        <dbReference type="SAM" id="SignalP"/>
    </source>
</evidence>
<organism evidence="2 3">
    <name type="scientific">Prevotella pectinovora</name>
    <dbReference type="NCBI Taxonomy" id="1602169"/>
    <lineage>
        <taxon>Bacteria</taxon>
        <taxon>Pseudomonadati</taxon>
        <taxon>Bacteroidota</taxon>
        <taxon>Bacteroidia</taxon>
        <taxon>Bacteroidales</taxon>
        <taxon>Prevotellaceae</taxon>
        <taxon>Prevotella</taxon>
    </lineage>
</organism>
<dbReference type="Proteomes" id="UP000032046">
    <property type="component" value="Unassembled WGS sequence"/>
</dbReference>
<dbReference type="InterPro" id="IPR021457">
    <property type="entry name" value="DUF3108"/>
</dbReference>